<comment type="caution">
    <text evidence="2">The sequence shown here is derived from an EMBL/GenBank/DDBJ whole genome shotgun (WGS) entry which is preliminary data.</text>
</comment>
<evidence type="ECO:0000313" key="3">
    <source>
        <dbReference type="Proteomes" id="UP001250791"/>
    </source>
</evidence>
<dbReference type="PROSITE" id="PS51819">
    <property type="entry name" value="VOC"/>
    <property type="match status" value="1"/>
</dbReference>
<dbReference type="EMBL" id="JAVDUP010000009">
    <property type="protein sequence ID" value="MDR6903722.1"/>
    <property type="molecule type" value="Genomic_DNA"/>
</dbReference>
<evidence type="ECO:0000313" key="2">
    <source>
        <dbReference type="EMBL" id="MDR6903722.1"/>
    </source>
</evidence>
<dbReference type="PANTHER" id="PTHR36113">
    <property type="entry name" value="LYASE, PUTATIVE-RELATED-RELATED"/>
    <property type="match status" value="1"/>
</dbReference>
<sequence length="144" mass="16804">MTLLRPVHAAKLQHHVFYVTDLERSKEFYTRLFGLQFSALNHPDSSAAMRLSQQEMHFFSFGFHHHDLCLVKHHKLTMDNGSMLHFSLVIRGSETFDAIRSRAQDIGCQLREGRMLASAKQEARAFCLQDPDRHWIEIIEEKQP</sequence>
<dbReference type="SUPFAM" id="SSF54593">
    <property type="entry name" value="Glyoxalase/Bleomycin resistance protein/Dihydroxybiphenyl dioxygenase"/>
    <property type="match status" value="1"/>
</dbReference>
<reference evidence="2 3" key="1">
    <citation type="submission" date="2023-07" db="EMBL/GenBank/DDBJ databases">
        <title>Sorghum-associated microbial communities from plants grown in Nebraska, USA.</title>
        <authorList>
            <person name="Schachtman D."/>
        </authorList>
    </citation>
    <scope>NUCLEOTIDE SEQUENCE [LARGE SCALE GENOMIC DNA]</scope>
    <source>
        <strain evidence="2 3">3199</strain>
    </source>
</reference>
<dbReference type="Gene3D" id="3.10.180.10">
    <property type="entry name" value="2,3-Dihydroxybiphenyl 1,2-Dioxygenase, domain 1"/>
    <property type="match status" value="1"/>
</dbReference>
<gene>
    <name evidence="2" type="ORF">J2W52_005355</name>
</gene>
<proteinExistence type="predicted"/>
<keyword evidence="3" id="KW-1185">Reference proteome</keyword>
<dbReference type="Proteomes" id="UP001250791">
    <property type="component" value="Unassembled WGS sequence"/>
</dbReference>
<dbReference type="PANTHER" id="PTHR36113:SF1">
    <property type="entry name" value="GLYOXALASE_BLEOMYCIN RESISTANCE PROTEIN_DIOXYGENASE"/>
    <property type="match status" value="1"/>
</dbReference>
<dbReference type="Pfam" id="PF00903">
    <property type="entry name" value="Glyoxalase"/>
    <property type="match status" value="1"/>
</dbReference>
<dbReference type="InterPro" id="IPR029068">
    <property type="entry name" value="Glyas_Bleomycin-R_OHBP_Dase"/>
</dbReference>
<accession>A0ABU1SXP6</accession>
<feature type="domain" description="VOC" evidence="1">
    <location>
        <begin position="11"/>
        <end position="141"/>
    </location>
</feature>
<dbReference type="InterPro" id="IPR051332">
    <property type="entry name" value="Fosfomycin_Res_Enzymes"/>
</dbReference>
<dbReference type="RefSeq" id="WP_310235171.1">
    <property type="nucleotide sequence ID" value="NZ_JAVDUP010000009.1"/>
</dbReference>
<dbReference type="InterPro" id="IPR004360">
    <property type="entry name" value="Glyas_Fos-R_dOase_dom"/>
</dbReference>
<dbReference type="InterPro" id="IPR037523">
    <property type="entry name" value="VOC_core"/>
</dbReference>
<protein>
    <submittedName>
        <fullName evidence="2">Catechol 2,3-dioxygenase-like lactoylglutathione lyase family enzyme</fullName>
    </submittedName>
</protein>
<evidence type="ECO:0000259" key="1">
    <source>
        <dbReference type="PROSITE" id="PS51819"/>
    </source>
</evidence>
<dbReference type="CDD" id="cd06587">
    <property type="entry name" value="VOC"/>
    <property type="match status" value="1"/>
</dbReference>
<name>A0ABU1SXP6_9HYPH</name>
<organism evidence="2 3">
    <name type="scientific">Rhizobium miluonense</name>
    <dbReference type="NCBI Taxonomy" id="411945"/>
    <lineage>
        <taxon>Bacteria</taxon>
        <taxon>Pseudomonadati</taxon>
        <taxon>Pseudomonadota</taxon>
        <taxon>Alphaproteobacteria</taxon>
        <taxon>Hyphomicrobiales</taxon>
        <taxon>Rhizobiaceae</taxon>
        <taxon>Rhizobium/Agrobacterium group</taxon>
        <taxon>Rhizobium</taxon>
    </lineage>
</organism>